<dbReference type="GO" id="GO:0003700">
    <property type="term" value="F:DNA-binding transcription factor activity"/>
    <property type="evidence" value="ECO:0007669"/>
    <property type="project" value="InterPro"/>
</dbReference>
<comment type="caution">
    <text evidence="7">The sequence shown here is derived from an EMBL/GenBank/DDBJ whole genome shotgun (WGS) entry which is preliminary data.</text>
</comment>
<dbReference type="SMART" id="SM00415">
    <property type="entry name" value="HSF"/>
    <property type="match status" value="1"/>
</dbReference>
<evidence type="ECO:0000256" key="5">
    <source>
        <dbReference type="RuleBase" id="RU004020"/>
    </source>
</evidence>
<dbReference type="InterPro" id="IPR036388">
    <property type="entry name" value="WH-like_DNA-bd_sf"/>
</dbReference>
<dbReference type="GO" id="GO:0043565">
    <property type="term" value="F:sequence-specific DNA binding"/>
    <property type="evidence" value="ECO:0007669"/>
    <property type="project" value="InterPro"/>
</dbReference>
<keyword evidence="4" id="KW-0539">Nucleus</keyword>
<dbReference type="InterPro" id="IPR000232">
    <property type="entry name" value="HSF_DNA-bd"/>
</dbReference>
<dbReference type="AlphaFoldDB" id="A0A9P8N8X9"/>
<accession>A0A9P8N8X9</accession>
<dbReference type="Gene3D" id="1.10.10.10">
    <property type="entry name" value="Winged helix-like DNA-binding domain superfamily/Winged helix DNA-binding domain"/>
    <property type="match status" value="1"/>
</dbReference>
<dbReference type="PANTHER" id="PTHR10015:SF427">
    <property type="entry name" value="HEAT SHOCK FACTOR PROTEIN"/>
    <property type="match status" value="1"/>
</dbReference>
<reference evidence="7" key="1">
    <citation type="submission" date="2021-08" db="EMBL/GenBank/DDBJ databases">
        <title>Global Aspergillus fumigatus from environmental and clinical sources.</title>
        <authorList>
            <person name="Barber A."/>
            <person name="Sae-Ong T."/>
        </authorList>
    </citation>
    <scope>NUCLEOTIDE SEQUENCE</scope>
    <source>
        <strain evidence="7">NRZ-2016-071</strain>
    </source>
</reference>
<evidence type="ECO:0000259" key="6">
    <source>
        <dbReference type="SMART" id="SM00415"/>
    </source>
</evidence>
<dbReference type="GO" id="GO:0005634">
    <property type="term" value="C:nucleus"/>
    <property type="evidence" value="ECO:0007669"/>
    <property type="project" value="UniProtKB-SubCell"/>
</dbReference>
<protein>
    <recommendedName>
        <fullName evidence="6">HSF-type DNA-binding domain-containing protein</fullName>
    </recommendedName>
</protein>
<evidence type="ECO:0000313" key="7">
    <source>
        <dbReference type="EMBL" id="KAH1891084.1"/>
    </source>
</evidence>
<evidence type="ECO:0000256" key="3">
    <source>
        <dbReference type="ARBA" id="ARBA00023125"/>
    </source>
</evidence>
<organism evidence="7 8">
    <name type="scientific">Aspergillus fumigatus</name>
    <name type="common">Neosartorya fumigata</name>
    <dbReference type="NCBI Taxonomy" id="746128"/>
    <lineage>
        <taxon>Eukaryota</taxon>
        <taxon>Fungi</taxon>
        <taxon>Dikarya</taxon>
        <taxon>Ascomycota</taxon>
        <taxon>Pezizomycotina</taxon>
        <taxon>Eurotiomycetes</taxon>
        <taxon>Eurotiomycetidae</taxon>
        <taxon>Eurotiales</taxon>
        <taxon>Aspergillaceae</taxon>
        <taxon>Aspergillus</taxon>
        <taxon>Aspergillus subgen. Fumigati</taxon>
    </lineage>
</organism>
<feature type="non-terminal residue" evidence="7">
    <location>
        <position position="1"/>
    </location>
</feature>
<evidence type="ECO:0000256" key="1">
    <source>
        <dbReference type="ARBA" id="ARBA00004123"/>
    </source>
</evidence>
<comment type="subcellular location">
    <subcellularLocation>
        <location evidence="1">Nucleus</location>
    </subcellularLocation>
</comment>
<evidence type="ECO:0000256" key="2">
    <source>
        <dbReference type="ARBA" id="ARBA00006403"/>
    </source>
</evidence>
<gene>
    <name evidence="7" type="ORF">KXV57_006022</name>
</gene>
<dbReference type="Proteomes" id="UP000813423">
    <property type="component" value="Unassembled WGS sequence"/>
</dbReference>
<comment type="similarity">
    <text evidence="2 5">Belongs to the HSF family.</text>
</comment>
<proteinExistence type="inferred from homology"/>
<dbReference type="Pfam" id="PF00447">
    <property type="entry name" value="HSF_DNA-bind"/>
    <property type="match status" value="1"/>
</dbReference>
<dbReference type="PANTHER" id="PTHR10015">
    <property type="entry name" value="HEAT SHOCK TRANSCRIPTION FACTOR"/>
    <property type="match status" value="1"/>
</dbReference>
<feature type="domain" description="HSF-type DNA-binding" evidence="6">
    <location>
        <begin position="184"/>
        <end position="240"/>
    </location>
</feature>
<dbReference type="InterPro" id="IPR036390">
    <property type="entry name" value="WH_DNA-bd_sf"/>
</dbReference>
<dbReference type="EMBL" id="JAIBSC010000414">
    <property type="protein sequence ID" value="KAH1891084.1"/>
    <property type="molecule type" value="Genomic_DNA"/>
</dbReference>
<evidence type="ECO:0000313" key="8">
    <source>
        <dbReference type="Proteomes" id="UP000813423"/>
    </source>
</evidence>
<sequence length="240" mass="26742">MGNEVCRDPMKISRRRTDAGARERSLTNSTETLQYPSALPRSGGMYQRVYAVTRLLLLSARDDMTLERLNPIPSYTTSVQFLHWGQNQAVNTVYSLPFPDAPPYSPAAFAVNQDVPATTAAASTQIVRQTSGQVVSRGRGYELTPTGFSDHGSFAGEGSWAEGLGELYQRALVAKREAQVKRKQIPPFVQKLSSFLNESKNTDLIRWSDNGNSFIVLDEDEFAKILILELFKHNNYASFV</sequence>
<name>A0A9P8N8X9_ASPFM</name>
<evidence type="ECO:0000256" key="4">
    <source>
        <dbReference type="ARBA" id="ARBA00023242"/>
    </source>
</evidence>
<dbReference type="SUPFAM" id="SSF46785">
    <property type="entry name" value="Winged helix' DNA-binding domain"/>
    <property type="match status" value="1"/>
</dbReference>
<keyword evidence="3" id="KW-0238">DNA-binding</keyword>